<gene>
    <name evidence="1" type="ORF">S03H2_67914</name>
</gene>
<accession>X1I912</accession>
<evidence type="ECO:0000313" key="1">
    <source>
        <dbReference type="EMBL" id="GAH78906.1"/>
    </source>
</evidence>
<protein>
    <submittedName>
        <fullName evidence="1">Uncharacterized protein</fullName>
    </submittedName>
</protein>
<feature type="non-terminal residue" evidence="1">
    <location>
        <position position="60"/>
    </location>
</feature>
<comment type="caution">
    <text evidence="1">The sequence shown here is derived from an EMBL/GenBank/DDBJ whole genome shotgun (WGS) entry which is preliminary data.</text>
</comment>
<dbReference type="AlphaFoldDB" id="X1I912"/>
<dbReference type="EMBL" id="BARU01044556">
    <property type="protein sequence ID" value="GAH78906.1"/>
    <property type="molecule type" value="Genomic_DNA"/>
</dbReference>
<reference evidence="1" key="1">
    <citation type="journal article" date="2014" name="Front. Microbiol.">
        <title>High frequency of phylogenetically diverse reductive dehalogenase-homologous genes in deep subseafloor sedimentary metagenomes.</title>
        <authorList>
            <person name="Kawai M."/>
            <person name="Futagami T."/>
            <person name="Toyoda A."/>
            <person name="Takaki Y."/>
            <person name="Nishi S."/>
            <person name="Hori S."/>
            <person name="Arai W."/>
            <person name="Tsubouchi T."/>
            <person name="Morono Y."/>
            <person name="Uchiyama I."/>
            <person name="Ito T."/>
            <person name="Fujiyama A."/>
            <person name="Inagaki F."/>
            <person name="Takami H."/>
        </authorList>
    </citation>
    <scope>NUCLEOTIDE SEQUENCE</scope>
    <source>
        <strain evidence="1">Expedition CK06-06</strain>
    </source>
</reference>
<name>X1I912_9ZZZZ</name>
<proteinExistence type="predicted"/>
<organism evidence="1">
    <name type="scientific">marine sediment metagenome</name>
    <dbReference type="NCBI Taxonomy" id="412755"/>
    <lineage>
        <taxon>unclassified sequences</taxon>
        <taxon>metagenomes</taxon>
        <taxon>ecological metagenomes</taxon>
    </lineage>
</organism>
<sequence length="60" mass="6268">MLRFPSQASGVLVTVGGMAPVLTSPLVSTQWLADHLGADELVVLDASVQTSGTGLETTWR</sequence>